<organism evidence="3 4">
    <name type="scientific">Ananas comosus</name>
    <name type="common">Pineapple</name>
    <name type="synonym">Ananas ananas</name>
    <dbReference type="NCBI Taxonomy" id="4615"/>
    <lineage>
        <taxon>Eukaryota</taxon>
        <taxon>Viridiplantae</taxon>
        <taxon>Streptophyta</taxon>
        <taxon>Embryophyta</taxon>
        <taxon>Tracheophyta</taxon>
        <taxon>Spermatophyta</taxon>
        <taxon>Magnoliopsida</taxon>
        <taxon>Liliopsida</taxon>
        <taxon>Poales</taxon>
        <taxon>Bromeliaceae</taxon>
        <taxon>Bromelioideae</taxon>
        <taxon>Ananas</taxon>
    </lineage>
</organism>
<protein>
    <recommendedName>
        <fullName evidence="2">Neprosin PEP catalytic domain-containing protein</fullName>
    </recommendedName>
</protein>
<feature type="domain" description="Neprosin PEP catalytic" evidence="2">
    <location>
        <begin position="351"/>
        <end position="586"/>
    </location>
</feature>
<dbReference type="PROSITE" id="PS52045">
    <property type="entry name" value="NEPROSIN_PEP_CD"/>
    <property type="match status" value="2"/>
</dbReference>
<dbReference type="Proteomes" id="UP000092600">
    <property type="component" value="Unassembled WGS sequence"/>
</dbReference>
<evidence type="ECO:0000259" key="2">
    <source>
        <dbReference type="PROSITE" id="PS52045"/>
    </source>
</evidence>
<feature type="chain" id="PRO_5008285764" description="Neprosin PEP catalytic domain-containing protein" evidence="1">
    <location>
        <begin position="23"/>
        <end position="606"/>
    </location>
</feature>
<dbReference type="EMBL" id="LSRQ01002545">
    <property type="protein sequence ID" value="OAY73999.1"/>
    <property type="molecule type" value="Genomic_DNA"/>
</dbReference>
<dbReference type="AlphaFoldDB" id="A0A199VA81"/>
<dbReference type="PANTHER" id="PTHR31589:SF223">
    <property type="entry name" value="PROTEIN, PUTATIVE (DUF239)-RELATED"/>
    <property type="match status" value="1"/>
</dbReference>
<accession>A0A199VA81</accession>
<feature type="domain" description="Neprosin PEP catalytic" evidence="2">
    <location>
        <begin position="56"/>
        <end position="314"/>
    </location>
</feature>
<dbReference type="InterPro" id="IPR053168">
    <property type="entry name" value="Glutamic_endopeptidase"/>
</dbReference>
<dbReference type="Pfam" id="PF03080">
    <property type="entry name" value="Neprosin"/>
    <property type="match status" value="2"/>
</dbReference>
<dbReference type="STRING" id="4615.A0A199VA81"/>
<reference evidence="3 4" key="1">
    <citation type="journal article" date="2016" name="DNA Res.">
        <title>The draft genome of MD-2 pineapple using hybrid error correction of long reads.</title>
        <authorList>
            <person name="Redwan R.M."/>
            <person name="Saidin A."/>
            <person name="Kumar S.V."/>
        </authorList>
    </citation>
    <scope>NUCLEOTIDE SEQUENCE [LARGE SCALE GENOMIC DNA]</scope>
    <source>
        <strain evidence="4">cv. MD2</strain>
        <tissue evidence="3">Leaf</tissue>
    </source>
</reference>
<evidence type="ECO:0000256" key="1">
    <source>
        <dbReference type="SAM" id="SignalP"/>
    </source>
</evidence>
<gene>
    <name evidence="3" type="ORF">ACMD2_21518</name>
</gene>
<name>A0A199VA81_ANACO</name>
<keyword evidence="1" id="KW-0732">Signal</keyword>
<dbReference type="InterPro" id="IPR004314">
    <property type="entry name" value="Neprosin"/>
</dbReference>
<dbReference type="Gene3D" id="3.90.1320.10">
    <property type="entry name" value="Outer-capsid protein sigma 3, large lobe"/>
    <property type="match status" value="2"/>
</dbReference>
<proteinExistence type="predicted"/>
<evidence type="ECO:0000313" key="4">
    <source>
        <dbReference type="Proteomes" id="UP000092600"/>
    </source>
</evidence>
<feature type="signal peptide" evidence="1">
    <location>
        <begin position="1"/>
        <end position="22"/>
    </location>
</feature>
<sequence length="606" mass="68083">MAYASFNLFAFVCLSLLCLAQGRVVAKHEDAENSKNHKNGKGFNYHPIMARGYRPLDESAYARHWAAYQTDGFFYGSRVELNVYGAPNIKSNQVTSSSVWVSNGLDGPSENFNTVQAGWQVNPARYHDYDVHFFTYWTADGYNSTGCFDLLCKGFVLDNSSQLVPGDTLIPSTYGGPQYYFILRIQKDSKTGDWWLYKDDEDNTTMPIGYWPNSLFTTLQQNASNLEWGGYVRFWKSDKSPPMGSGHFPSEGEGKAASLGNIKFISISGGIYSPAREVLSSYVDRKDCYDVGDYETSNKNGENIDERASQESLKKTLGRVVAKHEDAENSKNHKNGKGFNYHPIMSSGYRPLDESAYARHWAVYQTDFEFYGTRVELNVYGAPNIKSNQVTASAASLSNGLDGPPENFNTVQAGWQVNPARYHDYDVHFFTYWTADGYNSTGCFDLLCKGFVLDNSSQLVPGDTLIPSTYGGPQYYFMLRIQKVIGQILFSLPCTNASNIEWGGYVRSWKSDKSPPMGSGHFPSEGEGQAASLRNIKYITSGGGIFSPPQEMLGSYVDRKDCYDVGDYETSNKNGVLRFNHNWSVNLEHHLCKRYYVFVKNPWTLD</sequence>
<comment type="caution">
    <text evidence="3">The sequence shown here is derived from an EMBL/GenBank/DDBJ whole genome shotgun (WGS) entry which is preliminary data.</text>
</comment>
<dbReference type="PANTHER" id="PTHR31589">
    <property type="entry name" value="PROTEIN, PUTATIVE (DUF239)-RELATED-RELATED"/>
    <property type="match status" value="1"/>
</dbReference>
<evidence type="ECO:0000313" key="3">
    <source>
        <dbReference type="EMBL" id="OAY73999.1"/>
    </source>
</evidence>